<gene>
    <name evidence="2" type="ORF">OB914_16615</name>
</gene>
<evidence type="ECO:0000256" key="1">
    <source>
        <dbReference type="SAM" id="MobiDB-lite"/>
    </source>
</evidence>
<dbReference type="AlphaFoldDB" id="A0AAE3IE04"/>
<accession>A0AAE3IE04</accession>
<evidence type="ECO:0000313" key="3">
    <source>
        <dbReference type="Proteomes" id="UP001209746"/>
    </source>
</evidence>
<protein>
    <submittedName>
        <fullName evidence="2">Uncharacterized protein</fullName>
    </submittedName>
</protein>
<evidence type="ECO:0000313" key="2">
    <source>
        <dbReference type="EMBL" id="MCU4728572.1"/>
    </source>
</evidence>
<organism evidence="2 3">
    <name type="scientific">Halapricum hydrolyticum</name>
    <dbReference type="NCBI Taxonomy" id="2979991"/>
    <lineage>
        <taxon>Archaea</taxon>
        <taxon>Methanobacteriati</taxon>
        <taxon>Methanobacteriota</taxon>
        <taxon>Stenosarchaea group</taxon>
        <taxon>Halobacteria</taxon>
        <taxon>Halobacteriales</taxon>
        <taxon>Haloarculaceae</taxon>
        <taxon>Halapricum</taxon>
    </lineage>
</organism>
<feature type="non-terminal residue" evidence="2">
    <location>
        <position position="1"/>
    </location>
</feature>
<feature type="compositionally biased region" description="Basic and acidic residues" evidence="1">
    <location>
        <begin position="56"/>
        <end position="69"/>
    </location>
</feature>
<proteinExistence type="predicted"/>
<feature type="region of interest" description="Disordered" evidence="1">
    <location>
        <begin position="18"/>
        <end position="95"/>
    </location>
</feature>
<sequence length="308" mass="34148">SVLATAYVTLLLQRAKLSSEDNSTTLSEESVKQHHGLPGSSAKQNDGLVPVPAGERVPESKVKAHEKAGLDLASQQSGKAPTTVEGKGNAPNRPFPEVDGWAANTNAALSDGEEFQYMIGDFECPPKPATYDSSVVHFFFPAFQNDGSPTTILQPVLAWNWGTNTDWELAAWWGPDDNGNYHHSSFVDVKPGDTIGGYISKRDNQSSGGSDWYIEVKNERTNTYTDIITDVLDRGEFRYAYTAFELYNFTEGQCSKLPDDCDFSNMYFQNVNGNEVTLNWDTWQKDIGCYLDVYGTSSADTYFDQTYL</sequence>
<dbReference type="Proteomes" id="UP001209746">
    <property type="component" value="Unassembled WGS sequence"/>
</dbReference>
<name>A0AAE3IE04_9EURY</name>
<reference evidence="2" key="1">
    <citation type="submission" date="2023-02" db="EMBL/GenBank/DDBJ databases">
        <title>Enrichment on poylsaccharides allowed isolation of novel metabolic and taxonomic groups of Haloarchaea.</title>
        <authorList>
            <person name="Sorokin D.Y."/>
            <person name="Elcheninov A.G."/>
            <person name="Khizhniak T.V."/>
            <person name="Kolganova T.V."/>
            <person name="Kublanov I.V."/>
        </authorList>
    </citation>
    <scope>NUCLEOTIDE SEQUENCE</scope>
    <source>
        <strain evidence="2">HArc-curdl7</strain>
    </source>
</reference>
<dbReference type="RefSeq" id="WP_315910585.1">
    <property type="nucleotide sequence ID" value="NZ_JAOPKD010000032.1"/>
</dbReference>
<comment type="caution">
    <text evidence="2">The sequence shown here is derived from an EMBL/GenBank/DDBJ whole genome shotgun (WGS) entry which is preliminary data.</text>
</comment>
<dbReference type="EMBL" id="JAOPKD010000032">
    <property type="protein sequence ID" value="MCU4728572.1"/>
    <property type="molecule type" value="Genomic_DNA"/>
</dbReference>